<dbReference type="AlphaFoldDB" id="A0A3D9SQW2"/>
<feature type="transmembrane region" description="Helical" evidence="8">
    <location>
        <begin position="92"/>
        <end position="111"/>
    </location>
</feature>
<dbReference type="Pfam" id="PF07690">
    <property type="entry name" value="MFS_1"/>
    <property type="match status" value="1"/>
</dbReference>
<keyword evidence="3" id="KW-0813">Transport</keyword>
<sequence length="678" mass="72228">MGARADTAAAGGAERRDVPHRGGLYAIIGALMLGMLLAALDQTIVATALPTIVSDLRGADHLSWVVTAYLLAATAATPLWGKLGDQFGRKHLFQFAIVIFLVGSALCGLAQNMTELIAFRAVQGVGGGGLMALAMAIVGDVVPPRERGRYQGFFGAVFGVSSVLGPLLGGFFVDHLDWRWVFYINLPLGAVALVVVAVVLHARERHERHRVDYAGIVLLGVATVCLVLVATWGGNQYPWGSPVILGLVAAAVAAGVGWYLAERRAPEPVLPLELFTREVFVMSSAVGFVVGFAMFGALTYLPLYLQVVHGISPTMSGVHLLPMVLGMLFTSILSGQLISRVGRYKVYPIAGMAITTFALWLLSRMDVHTASLTMNLYFLVLGLGLGLVMQVIVIAAQNAVPYRDLGAATSGVTYFRSIGGSFGVAVFGSIFTARLGENLSQISRSGLPAGFDPAAAGNDPHLIERLPPRLRAEFLGAYGDAIQQVFLWAIPMGALGFVLALFLREVPLRGTSKAGPDLGEGWGGAPTVRSSRHEVEGRLSRLMMRDASAREMYARLGVVSGVHLPAGSMWALCRIAEEGDVSGTELAERAGVEPARGRPFVDRLVRAGYVVRADGRLRITDTGRSTAERLFAARREGLAEHLEGWSPEDHAELSALLAELSRTSLEAPAEVRGSTAAR</sequence>
<gene>
    <name evidence="10" type="ORF">DFJ69_1783</name>
</gene>
<evidence type="ECO:0000256" key="7">
    <source>
        <dbReference type="ARBA" id="ARBA00023136"/>
    </source>
</evidence>
<feature type="transmembrane region" description="Helical" evidence="8">
    <location>
        <begin position="485"/>
        <end position="503"/>
    </location>
</feature>
<dbReference type="InterPro" id="IPR004638">
    <property type="entry name" value="EmrB-like"/>
</dbReference>
<feature type="transmembrane region" description="Helical" evidence="8">
    <location>
        <begin position="320"/>
        <end position="339"/>
    </location>
</feature>
<dbReference type="Gene3D" id="1.20.1250.20">
    <property type="entry name" value="MFS general substrate transporter like domains"/>
    <property type="match status" value="1"/>
</dbReference>
<name>A0A3D9SQW2_9ACTN</name>
<dbReference type="NCBIfam" id="TIGR00711">
    <property type="entry name" value="efflux_EmrB"/>
    <property type="match status" value="1"/>
</dbReference>
<dbReference type="FunFam" id="1.20.1720.10:FF:000004">
    <property type="entry name" value="EmrB/QacA family drug resistance transporter"/>
    <property type="match status" value="1"/>
</dbReference>
<feature type="transmembrane region" description="Helical" evidence="8">
    <location>
        <begin position="213"/>
        <end position="233"/>
    </location>
</feature>
<dbReference type="GO" id="GO:0005886">
    <property type="term" value="C:plasma membrane"/>
    <property type="evidence" value="ECO:0007669"/>
    <property type="project" value="UniProtKB-SubCell"/>
</dbReference>
<comment type="caution">
    <text evidence="10">The sequence shown here is derived from an EMBL/GenBank/DDBJ whole genome shotgun (WGS) entry which is preliminary data.</text>
</comment>
<reference evidence="10 11" key="1">
    <citation type="submission" date="2018-08" db="EMBL/GenBank/DDBJ databases">
        <title>Sequencing the genomes of 1000 actinobacteria strains.</title>
        <authorList>
            <person name="Klenk H.-P."/>
        </authorList>
    </citation>
    <scope>NUCLEOTIDE SEQUENCE [LARGE SCALE GENOMIC DNA]</scope>
    <source>
        <strain evidence="10 11">DSM 43927</strain>
    </source>
</reference>
<evidence type="ECO:0000256" key="5">
    <source>
        <dbReference type="ARBA" id="ARBA00022692"/>
    </source>
</evidence>
<dbReference type="SUPFAM" id="SSF103473">
    <property type="entry name" value="MFS general substrate transporter"/>
    <property type="match status" value="1"/>
</dbReference>
<dbReference type="Gene3D" id="1.10.10.10">
    <property type="entry name" value="Winged helix-like DNA-binding domain superfamily/Winged helix DNA-binding domain"/>
    <property type="match status" value="1"/>
</dbReference>
<accession>A0A3D9SQW2</accession>
<feature type="transmembrane region" description="Helical" evidence="8">
    <location>
        <begin position="61"/>
        <end position="80"/>
    </location>
</feature>
<dbReference type="SUPFAM" id="SSF46785">
    <property type="entry name" value="Winged helix' DNA-binding domain"/>
    <property type="match status" value="1"/>
</dbReference>
<feature type="transmembrane region" description="Helical" evidence="8">
    <location>
        <begin position="150"/>
        <end position="168"/>
    </location>
</feature>
<evidence type="ECO:0000313" key="11">
    <source>
        <dbReference type="Proteomes" id="UP000256661"/>
    </source>
</evidence>
<feature type="domain" description="Major facilitator superfamily (MFS) profile" evidence="9">
    <location>
        <begin position="27"/>
        <end position="508"/>
    </location>
</feature>
<keyword evidence="6 8" id="KW-1133">Transmembrane helix</keyword>
<dbReference type="InterPro" id="IPR036259">
    <property type="entry name" value="MFS_trans_sf"/>
</dbReference>
<dbReference type="PANTHER" id="PTHR23501">
    <property type="entry name" value="MAJOR FACILITATOR SUPERFAMILY"/>
    <property type="match status" value="1"/>
</dbReference>
<dbReference type="InterPro" id="IPR020846">
    <property type="entry name" value="MFS_dom"/>
</dbReference>
<comment type="similarity">
    <text evidence="2">Belongs to the major facilitator superfamily. TCR/Tet family.</text>
</comment>
<evidence type="ECO:0000256" key="2">
    <source>
        <dbReference type="ARBA" id="ARBA00007520"/>
    </source>
</evidence>
<dbReference type="PANTHER" id="PTHR23501:SF197">
    <property type="entry name" value="COMD"/>
    <property type="match status" value="1"/>
</dbReference>
<keyword evidence="11" id="KW-1185">Reference proteome</keyword>
<organism evidence="10 11">
    <name type="scientific">Thermomonospora umbrina</name>
    <dbReference type="NCBI Taxonomy" id="111806"/>
    <lineage>
        <taxon>Bacteria</taxon>
        <taxon>Bacillati</taxon>
        <taxon>Actinomycetota</taxon>
        <taxon>Actinomycetes</taxon>
        <taxon>Streptosporangiales</taxon>
        <taxon>Thermomonosporaceae</taxon>
        <taxon>Thermomonospora</taxon>
    </lineage>
</organism>
<keyword evidence="4" id="KW-1003">Cell membrane</keyword>
<dbReference type="GO" id="GO:0003700">
    <property type="term" value="F:DNA-binding transcription factor activity"/>
    <property type="evidence" value="ECO:0007669"/>
    <property type="project" value="InterPro"/>
</dbReference>
<dbReference type="InterPro" id="IPR036390">
    <property type="entry name" value="WH_DNA-bd_sf"/>
</dbReference>
<evidence type="ECO:0000256" key="1">
    <source>
        <dbReference type="ARBA" id="ARBA00004651"/>
    </source>
</evidence>
<evidence type="ECO:0000313" key="10">
    <source>
        <dbReference type="EMBL" id="REE96353.1"/>
    </source>
</evidence>
<evidence type="ECO:0000259" key="9">
    <source>
        <dbReference type="PROSITE" id="PS50850"/>
    </source>
</evidence>
<evidence type="ECO:0000256" key="4">
    <source>
        <dbReference type="ARBA" id="ARBA00022475"/>
    </source>
</evidence>
<feature type="transmembrane region" description="Helical" evidence="8">
    <location>
        <begin position="117"/>
        <end position="138"/>
    </location>
</feature>
<evidence type="ECO:0000256" key="3">
    <source>
        <dbReference type="ARBA" id="ARBA00022448"/>
    </source>
</evidence>
<dbReference type="CDD" id="cd17502">
    <property type="entry name" value="MFS_Azr1_MDR_like"/>
    <property type="match status" value="1"/>
</dbReference>
<feature type="transmembrane region" description="Helical" evidence="8">
    <location>
        <begin position="417"/>
        <end position="436"/>
    </location>
</feature>
<dbReference type="SMART" id="SM00347">
    <property type="entry name" value="HTH_MARR"/>
    <property type="match status" value="1"/>
</dbReference>
<feature type="transmembrane region" description="Helical" evidence="8">
    <location>
        <begin position="24"/>
        <end position="49"/>
    </location>
</feature>
<protein>
    <submittedName>
        <fullName evidence="10">EmrB/QacA subfamily drug resistance transporter</fullName>
    </submittedName>
</protein>
<feature type="transmembrane region" description="Helical" evidence="8">
    <location>
        <begin position="180"/>
        <end position="201"/>
    </location>
</feature>
<feature type="transmembrane region" description="Helical" evidence="8">
    <location>
        <begin position="239"/>
        <end position="260"/>
    </location>
</feature>
<dbReference type="InterPro" id="IPR000835">
    <property type="entry name" value="HTH_MarR-typ"/>
</dbReference>
<evidence type="ECO:0000256" key="6">
    <source>
        <dbReference type="ARBA" id="ARBA00022989"/>
    </source>
</evidence>
<dbReference type="PROSITE" id="PS50850">
    <property type="entry name" value="MFS"/>
    <property type="match status" value="1"/>
</dbReference>
<keyword evidence="7 8" id="KW-0472">Membrane</keyword>
<dbReference type="RefSeq" id="WP_116022010.1">
    <property type="nucleotide sequence ID" value="NZ_QTTT01000001.1"/>
</dbReference>
<dbReference type="OrthoDB" id="4082704at2"/>
<feature type="transmembrane region" description="Helical" evidence="8">
    <location>
        <begin position="346"/>
        <end position="363"/>
    </location>
</feature>
<dbReference type="Gene3D" id="1.20.1720.10">
    <property type="entry name" value="Multidrug resistance protein D"/>
    <property type="match status" value="1"/>
</dbReference>
<comment type="subcellular location">
    <subcellularLocation>
        <location evidence="1">Cell membrane</location>
        <topology evidence="1">Multi-pass membrane protein</topology>
    </subcellularLocation>
</comment>
<dbReference type="InterPro" id="IPR036388">
    <property type="entry name" value="WH-like_DNA-bd_sf"/>
</dbReference>
<keyword evidence="5 8" id="KW-0812">Transmembrane</keyword>
<dbReference type="EMBL" id="QTTT01000001">
    <property type="protein sequence ID" value="REE96353.1"/>
    <property type="molecule type" value="Genomic_DNA"/>
</dbReference>
<dbReference type="Proteomes" id="UP000256661">
    <property type="component" value="Unassembled WGS sequence"/>
</dbReference>
<evidence type="ECO:0000256" key="8">
    <source>
        <dbReference type="SAM" id="Phobius"/>
    </source>
</evidence>
<dbReference type="GO" id="GO:0022857">
    <property type="term" value="F:transmembrane transporter activity"/>
    <property type="evidence" value="ECO:0007669"/>
    <property type="project" value="InterPro"/>
</dbReference>
<dbReference type="PRINTS" id="PR01036">
    <property type="entry name" value="TCRTETB"/>
</dbReference>
<dbReference type="InterPro" id="IPR011701">
    <property type="entry name" value="MFS"/>
</dbReference>
<feature type="transmembrane region" description="Helical" evidence="8">
    <location>
        <begin position="280"/>
        <end position="300"/>
    </location>
</feature>
<proteinExistence type="inferred from homology"/>
<feature type="transmembrane region" description="Helical" evidence="8">
    <location>
        <begin position="375"/>
        <end position="396"/>
    </location>
</feature>